<protein>
    <recommendedName>
        <fullName evidence="1">AB hydrolase-1 domain-containing protein</fullName>
    </recommendedName>
</protein>
<proteinExistence type="predicted"/>
<evidence type="ECO:0000313" key="2">
    <source>
        <dbReference type="EMBL" id="KAH0529216.1"/>
    </source>
</evidence>
<name>A0A9P8HUX9_9HYPO</name>
<dbReference type="InterPro" id="IPR029058">
    <property type="entry name" value="AB_hydrolase_fold"/>
</dbReference>
<keyword evidence="3" id="KW-1185">Reference proteome</keyword>
<organism evidence="2 3">
    <name type="scientific">Trichoderma semiorbis</name>
    <dbReference type="NCBI Taxonomy" id="1491008"/>
    <lineage>
        <taxon>Eukaryota</taxon>
        <taxon>Fungi</taxon>
        <taxon>Dikarya</taxon>
        <taxon>Ascomycota</taxon>
        <taxon>Pezizomycotina</taxon>
        <taxon>Sordariomycetes</taxon>
        <taxon>Hypocreomycetidae</taxon>
        <taxon>Hypocreales</taxon>
        <taxon>Hypocreaceae</taxon>
        <taxon>Trichoderma</taxon>
    </lineage>
</organism>
<dbReference type="AlphaFoldDB" id="A0A9P8HUX9"/>
<dbReference type="SUPFAM" id="SSF53474">
    <property type="entry name" value="alpha/beta-Hydrolases"/>
    <property type="match status" value="1"/>
</dbReference>
<gene>
    <name evidence="2" type="ORF">TsFJ059_003986</name>
</gene>
<evidence type="ECO:0000259" key="1">
    <source>
        <dbReference type="Pfam" id="PF12697"/>
    </source>
</evidence>
<feature type="domain" description="AB hydrolase-1" evidence="1">
    <location>
        <begin position="12"/>
        <end position="119"/>
    </location>
</feature>
<dbReference type="PANTHER" id="PTHR37017">
    <property type="entry name" value="AB HYDROLASE-1 DOMAIN-CONTAINING PROTEIN-RELATED"/>
    <property type="match status" value="1"/>
</dbReference>
<dbReference type="InterPro" id="IPR052897">
    <property type="entry name" value="Sec-Metab_Biosynth_Hydrolase"/>
</dbReference>
<reference evidence="2 3" key="1">
    <citation type="submission" date="2021-08" db="EMBL/GenBank/DDBJ databases">
        <title>The highly contiguous genome resource for Trichoderma semiorbis FJ059, a fungal antagonistic to plant pathogens.</title>
        <authorList>
            <person name="Liu T."/>
        </authorList>
    </citation>
    <scope>NUCLEOTIDE SEQUENCE [LARGE SCALE GENOMIC DNA]</scope>
    <source>
        <strain evidence="2 3">FJ059</strain>
    </source>
</reference>
<sequence>MANVPSPFKSHILIIPGAWYPSSNLDTFIESLEAAGYSAEAFSLPSFNTAGVSVQDDEDQVKVLLTSLIDNGKDVIIVAHSYGGLVAAGVIANPGLDQRTREAQGSKGGVVGIVYLAAIIPA</sequence>
<dbReference type="Gene3D" id="3.40.50.1820">
    <property type="entry name" value="alpha/beta hydrolase"/>
    <property type="match status" value="1"/>
</dbReference>
<accession>A0A9P8HUX9</accession>
<dbReference type="Pfam" id="PF12697">
    <property type="entry name" value="Abhydrolase_6"/>
    <property type="match status" value="1"/>
</dbReference>
<comment type="caution">
    <text evidence="2">The sequence shown here is derived from an EMBL/GenBank/DDBJ whole genome shotgun (WGS) entry which is preliminary data.</text>
</comment>
<dbReference type="InterPro" id="IPR000073">
    <property type="entry name" value="AB_hydrolase_1"/>
</dbReference>
<dbReference type="PANTHER" id="PTHR37017:SF13">
    <property type="entry name" value="AB HYDROLASE-1 DOMAIN-CONTAINING PROTEIN"/>
    <property type="match status" value="1"/>
</dbReference>
<evidence type="ECO:0000313" key="3">
    <source>
        <dbReference type="Proteomes" id="UP000826573"/>
    </source>
</evidence>
<dbReference type="EMBL" id="JAIMJC010000002">
    <property type="protein sequence ID" value="KAH0529216.1"/>
    <property type="molecule type" value="Genomic_DNA"/>
</dbReference>
<dbReference type="Proteomes" id="UP000826573">
    <property type="component" value="Unassembled WGS sequence"/>
</dbReference>